<dbReference type="SUPFAM" id="SSF75445">
    <property type="entry name" value="D-ribose-5-phosphate isomerase (RpiA), lid domain"/>
    <property type="match status" value="1"/>
</dbReference>
<evidence type="ECO:0000256" key="2">
    <source>
        <dbReference type="NCBIfam" id="TIGR00021"/>
    </source>
</evidence>
<evidence type="ECO:0000256" key="1">
    <source>
        <dbReference type="ARBA" id="ARBA00023235"/>
    </source>
</evidence>
<comment type="caution">
    <text evidence="3">The sequence shown here is derived from an EMBL/GenBank/DDBJ whole genome shotgun (WGS) entry which is preliminary data.</text>
</comment>
<protein>
    <recommendedName>
        <fullName evidence="2">Ribose 5-phosphate isomerase A</fullName>
        <ecNumber evidence="2">5.3.1.6</ecNumber>
    </recommendedName>
</protein>
<dbReference type="Gene3D" id="3.30.70.260">
    <property type="match status" value="1"/>
</dbReference>
<dbReference type="Pfam" id="PF06026">
    <property type="entry name" value="Rib_5-P_isom_A"/>
    <property type="match status" value="1"/>
</dbReference>
<gene>
    <name evidence="3" type="primary">rpiA</name>
    <name evidence="3" type="ORF">DDW13_08635</name>
</gene>
<dbReference type="PANTHER" id="PTHR11934:SF0">
    <property type="entry name" value="RIBOSE-5-PHOSPHATE ISOMERASE"/>
    <property type="match status" value="1"/>
</dbReference>
<dbReference type="InterPro" id="IPR037171">
    <property type="entry name" value="NagB/RpiA_transferase-like"/>
</dbReference>
<dbReference type="GO" id="GO:0006014">
    <property type="term" value="P:D-ribose metabolic process"/>
    <property type="evidence" value="ECO:0007669"/>
    <property type="project" value="TreeGrafter"/>
</dbReference>
<name>A0A2T9X1Z6_9CREN</name>
<dbReference type="AlphaFoldDB" id="A0A2T9X1Z6"/>
<sequence>MDAKEIVAKYSIDYIKDKKIIGIGTGKTIRKLIETISDIDIFKTKQYMASSIDSEIELSKRGFSVISLFSGIIPDVYIDSFDFLIRENNGKIVLIKGGGGALFREKLLTVNSKERIFIGEISKLKVPKILQIPIEIVPVSLSYVLTSLTSQGFRVKIRESQGKIGPLISDNGNIILDMEVDNTQDLCKLNNELSNIVGVIETGIFCDLYDTIILADTDGRLEIIKKS</sequence>
<accession>A0A2T9X1Z6</accession>
<dbReference type="GO" id="GO:0004751">
    <property type="term" value="F:ribose-5-phosphate isomerase activity"/>
    <property type="evidence" value="ECO:0007669"/>
    <property type="project" value="UniProtKB-UniRule"/>
</dbReference>
<dbReference type="EMBL" id="QEFD01000233">
    <property type="protein sequence ID" value="PVU74110.1"/>
    <property type="molecule type" value="Genomic_DNA"/>
</dbReference>
<proteinExistence type="predicted"/>
<dbReference type="GO" id="GO:0009052">
    <property type="term" value="P:pentose-phosphate shunt, non-oxidative branch"/>
    <property type="evidence" value="ECO:0007669"/>
    <property type="project" value="InterPro"/>
</dbReference>
<dbReference type="NCBIfam" id="TIGR00021">
    <property type="entry name" value="rpiA"/>
    <property type="match status" value="1"/>
</dbReference>
<dbReference type="Proteomes" id="UP000245638">
    <property type="component" value="Unassembled WGS sequence"/>
</dbReference>
<evidence type="ECO:0000313" key="3">
    <source>
        <dbReference type="EMBL" id="PVU74110.1"/>
    </source>
</evidence>
<dbReference type="CDD" id="cd01398">
    <property type="entry name" value="RPI_A"/>
    <property type="match status" value="1"/>
</dbReference>
<dbReference type="EC" id="5.3.1.6" evidence="2"/>
<dbReference type="PANTHER" id="PTHR11934">
    <property type="entry name" value="RIBOSE-5-PHOSPHATE ISOMERASE"/>
    <property type="match status" value="1"/>
</dbReference>
<reference evidence="3 4" key="1">
    <citation type="journal article" date="2015" name="Appl. Environ. Microbiol.">
        <title>Nanoarchaeota, Their Sulfolobales Host, and Nanoarchaeota Virus Distribution across Yellowstone National Park Hot Springs.</title>
        <authorList>
            <person name="Munson-McGee J.H."/>
            <person name="Field E.K."/>
            <person name="Bateson M."/>
            <person name="Rooney C."/>
            <person name="Stepanauskas R."/>
            <person name="Young M.J."/>
        </authorList>
    </citation>
    <scope>NUCLEOTIDE SEQUENCE [LARGE SCALE GENOMIC DNA]</scope>
    <source>
        <strain evidence="3">SCGC AC-742_N10</strain>
    </source>
</reference>
<dbReference type="InterPro" id="IPR004788">
    <property type="entry name" value="Ribose5P_isomerase_type_A"/>
</dbReference>
<dbReference type="Gene3D" id="3.40.50.1360">
    <property type="match status" value="1"/>
</dbReference>
<evidence type="ECO:0000313" key="4">
    <source>
        <dbReference type="Proteomes" id="UP000245638"/>
    </source>
</evidence>
<keyword evidence="1 3" id="KW-0413">Isomerase</keyword>
<dbReference type="SUPFAM" id="SSF100950">
    <property type="entry name" value="NagB/RpiA/CoA transferase-like"/>
    <property type="match status" value="1"/>
</dbReference>
<organism evidence="3 4">
    <name type="scientific">Acidianus hospitalis</name>
    <dbReference type="NCBI Taxonomy" id="563177"/>
    <lineage>
        <taxon>Archaea</taxon>
        <taxon>Thermoproteota</taxon>
        <taxon>Thermoprotei</taxon>
        <taxon>Sulfolobales</taxon>
        <taxon>Sulfolobaceae</taxon>
        <taxon>Acidianus</taxon>
    </lineage>
</organism>
<dbReference type="GO" id="GO:0005829">
    <property type="term" value="C:cytosol"/>
    <property type="evidence" value="ECO:0007669"/>
    <property type="project" value="TreeGrafter"/>
</dbReference>